<dbReference type="EMBL" id="MU006018">
    <property type="protein sequence ID" value="KAF2858075.1"/>
    <property type="molecule type" value="Genomic_DNA"/>
</dbReference>
<dbReference type="Gene3D" id="4.10.240.10">
    <property type="entry name" value="Zn(2)-C6 fungal-type DNA-binding domain"/>
    <property type="match status" value="1"/>
</dbReference>
<gene>
    <name evidence="7" type="ORF">K470DRAFT_222009</name>
</gene>
<dbReference type="Pfam" id="PF04082">
    <property type="entry name" value="Fungal_trans"/>
    <property type="match status" value="1"/>
</dbReference>
<keyword evidence="2" id="KW-0479">Metal-binding</keyword>
<evidence type="ECO:0000256" key="2">
    <source>
        <dbReference type="ARBA" id="ARBA00022723"/>
    </source>
</evidence>
<dbReference type="InterPro" id="IPR007219">
    <property type="entry name" value="XnlR_reg_dom"/>
</dbReference>
<proteinExistence type="predicted"/>
<dbReference type="PANTHER" id="PTHR47338:SF20">
    <property type="entry name" value="ZN(II)2CYS6 TRANSCRIPTION FACTOR (EUROFUNG)"/>
    <property type="match status" value="1"/>
</dbReference>
<protein>
    <recommendedName>
        <fullName evidence="6">Zn(2)-C6 fungal-type domain-containing protein</fullName>
    </recommendedName>
</protein>
<evidence type="ECO:0000259" key="6">
    <source>
        <dbReference type="PROSITE" id="PS50048"/>
    </source>
</evidence>
<dbReference type="InterPro" id="IPR001138">
    <property type="entry name" value="Zn2Cys6_DnaBD"/>
</dbReference>
<dbReference type="SMART" id="SM00066">
    <property type="entry name" value="GAL4"/>
    <property type="match status" value="1"/>
</dbReference>
<dbReference type="OrthoDB" id="3862662at2759"/>
<dbReference type="GO" id="GO:0005634">
    <property type="term" value="C:nucleus"/>
    <property type="evidence" value="ECO:0007669"/>
    <property type="project" value="UniProtKB-SubCell"/>
</dbReference>
<name>A0A6A7BTM7_9PEZI</name>
<evidence type="ECO:0000313" key="8">
    <source>
        <dbReference type="Proteomes" id="UP000799421"/>
    </source>
</evidence>
<dbReference type="Proteomes" id="UP000799421">
    <property type="component" value="Unassembled WGS sequence"/>
</dbReference>
<dbReference type="CDD" id="cd12148">
    <property type="entry name" value="fungal_TF_MHR"/>
    <property type="match status" value="1"/>
</dbReference>
<organism evidence="7 8">
    <name type="scientific">Piedraia hortae CBS 480.64</name>
    <dbReference type="NCBI Taxonomy" id="1314780"/>
    <lineage>
        <taxon>Eukaryota</taxon>
        <taxon>Fungi</taxon>
        <taxon>Dikarya</taxon>
        <taxon>Ascomycota</taxon>
        <taxon>Pezizomycotina</taxon>
        <taxon>Dothideomycetes</taxon>
        <taxon>Dothideomycetidae</taxon>
        <taxon>Capnodiales</taxon>
        <taxon>Piedraiaceae</taxon>
        <taxon>Piedraia</taxon>
    </lineage>
</organism>
<dbReference type="InterPro" id="IPR050815">
    <property type="entry name" value="TF_fung"/>
</dbReference>
<dbReference type="GO" id="GO:0006351">
    <property type="term" value="P:DNA-templated transcription"/>
    <property type="evidence" value="ECO:0007669"/>
    <property type="project" value="InterPro"/>
</dbReference>
<accession>A0A6A7BTM7</accession>
<reference evidence="7" key="1">
    <citation type="journal article" date="2020" name="Stud. Mycol.">
        <title>101 Dothideomycetes genomes: a test case for predicting lifestyles and emergence of pathogens.</title>
        <authorList>
            <person name="Haridas S."/>
            <person name="Albert R."/>
            <person name="Binder M."/>
            <person name="Bloem J."/>
            <person name="Labutti K."/>
            <person name="Salamov A."/>
            <person name="Andreopoulos B."/>
            <person name="Baker S."/>
            <person name="Barry K."/>
            <person name="Bills G."/>
            <person name="Bluhm B."/>
            <person name="Cannon C."/>
            <person name="Castanera R."/>
            <person name="Culley D."/>
            <person name="Daum C."/>
            <person name="Ezra D."/>
            <person name="Gonzalez J."/>
            <person name="Henrissat B."/>
            <person name="Kuo A."/>
            <person name="Liang C."/>
            <person name="Lipzen A."/>
            <person name="Lutzoni F."/>
            <person name="Magnuson J."/>
            <person name="Mondo S."/>
            <person name="Nolan M."/>
            <person name="Ohm R."/>
            <person name="Pangilinan J."/>
            <person name="Park H.-J."/>
            <person name="Ramirez L."/>
            <person name="Alfaro M."/>
            <person name="Sun H."/>
            <person name="Tritt A."/>
            <person name="Yoshinaga Y."/>
            <person name="Zwiers L.-H."/>
            <person name="Turgeon B."/>
            <person name="Goodwin S."/>
            <person name="Spatafora J."/>
            <person name="Crous P."/>
            <person name="Grigoriev I."/>
        </authorList>
    </citation>
    <scope>NUCLEOTIDE SEQUENCE</scope>
    <source>
        <strain evidence="7">CBS 480.64</strain>
    </source>
</reference>
<evidence type="ECO:0000256" key="3">
    <source>
        <dbReference type="ARBA" id="ARBA00023015"/>
    </source>
</evidence>
<evidence type="ECO:0000256" key="1">
    <source>
        <dbReference type="ARBA" id="ARBA00004123"/>
    </source>
</evidence>
<dbReference type="GO" id="GO:0003677">
    <property type="term" value="F:DNA binding"/>
    <property type="evidence" value="ECO:0007669"/>
    <property type="project" value="InterPro"/>
</dbReference>
<dbReference type="GO" id="GO:0000981">
    <property type="term" value="F:DNA-binding transcription factor activity, RNA polymerase II-specific"/>
    <property type="evidence" value="ECO:0007669"/>
    <property type="project" value="InterPro"/>
</dbReference>
<dbReference type="AlphaFoldDB" id="A0A6A7BTM7"/>
<keyword evidence="4" id="KW-0804">Transcription</keyword>
<dbReference type="PROSITE" id="PS00463">
    <property type="entry name" value="ZN2_CY6_FUNGAL_1"/>
    <property type="match status" value="1"/>
</dbReference>
<keyword evidence="8" id="KW-1185">Reference proteome</keyword>
<evidence type="ECO:0000256" key="4">
    <source>
        <dbReference type="ARBA" id="ARBA00023163"/>
    </source>
</evidence>
<dbReference type="Pfam" id="PF00172">
    <property type="entry name" value="Zn_clus"/>
    <property type="match status" value="1"/>
</dbReference>
<dbReference type="SUPFAM" id="SSF57701">
    <property type="entry name" value="Zn2/Cys6 DNA-binding domain"/>
    <property type="match status" value="1"/>
</dbReference>
<evidence type="ECO:0000313" key="7">
    <source>
        <dbReference type="EMBL" id="KAF2858075.1"/>
    </source>
</evidence>
<keyword evidence="5" id="KW-0539">Nucleus</keyword>
<dbReference type="PROSITE" id="PS50048">
    <property type="entry name" value="ZN2_CY6_FUNGAL_2"/>
    <property type="match status" value="1"/>
</dbReference>
<dbReference type="GO" id="GO:0008270">
    <property type="term" value="F:zinc ion binding"/>
    <property type="evidence" value="ECO:0007669"/>
    <property type="project" value="InterPro"/>
</dbReference>
<evidence type="ECO:0000256" key="5">
    <source>
        <dbReference type="ARBA" id="ARBA00023242"/>
    </source>
</evidence>
<sequence length="506" mass="56066">MDRTVEIPTRTDINTVYTRPGEPLAPLACASCKKQKRRCDKLLPTCSLCRRIGRHCDYIDDTRPTNTAAEELSALRQEVVDLKNLVSSALRGGGPSSNWPTPSFPSLIFLDGSAFDSPLQMHNGNVRAPTAVLNAMGSAAEARVMVDHYFATVHTYFPILCRTRMYQQLTSEPGAGMVLLLLAMKLVCDVPVESAQGQLYQDVKNFYSSQEAQNGPELPLLQALVLISLYEIGHGIYPAAYLSTGHAARLGHTLGLHGSKAPQIISGFQCWPEQEEGRRTWWAVLILDWLVNIGSCGKRPLATPHPTADSALPADEAQFESINHPTERLSLSAPYSVRVSPFARTCQAFTLLGRVITHEETDDGEAIQLSENLQTLASVIEDEVDSLAICYNALLSLYETYSRREKSPSNKQVPLQNESTEGLSNISIAVLTLSRRIRMANIQLITPFVIPCLYNAAKVLAMFVKSNPTCVEHVEELKDCLSFVGQRWRVCGLYFDILWEARLTRL</sequence>
<dbReference type="InterPro" id="IPR036864">
    <property type="entry name" value="Zn2-C6_fun-type_DNA-bd_sf"/>
</dbReference>
<dbReference type="PANTHER" id="PTHR47338">
    <property type="entry name" value="ZN(II)2CYS6 TRANSCRIPTION FACTOR (EUROFUNG)-RELATED"/>
    <property type="match status" value="1"/>
</dbReference>
<dbReference type="CDD" id="cd00067">
    <property type="entry name" value="GAL4"/>
    <property type="match status" value="1"/>
</dbReference>
<keyword evidence="3" id="KW-0805">Transcription regulation</keyword>
<comment type="subcellular location">
    <subcellularLocation>
        <location evidence="1">Nucleus</location>
    </subcellularLocation>
</comment>
<feature type="domain" description="Zn(2)-C6 fungal-type" evidence="6">
    <location>
        <begin position="28"/>
        <end position="58"/>
    </location>
</feature>